<comment type="caution">
    <text evidence="5">The sequence shown here is derived from an EMBL/GenBank/DDBJ whole genome shotgun (WGS) entry which is preliminary data.</text>
</comment>
<evidence type="ECO:0000313" key="5">
    <source>
        <dbReference type="EMBL" id="MCL6740509.1"/>
    </source>
</evidence>
<dbReference type="Proteomes" id="UP001165383">
    <property type="component" value="Unassembled WGS sequence"/>
</dbReference>
<keyword evidence="2 5" id="KW-0560">Oxidoreductase</keyword>
<dbReference type="RefSeq" id="WP_249914935.1">
    <property type="nucleotide sequence ID" value="NZ_JAMGBB010000001.1"/>
</dbReference>
<dbReference type="PROSITE" id="PS51790">
    <property type="entry name" value="MSRB"/>
    <property type="match status" value="1"/>
</dbReference>
<proteinExistence type="predicted"/>
<dbReference type="InterPro" id="IPR006311">
    <property type="entry name" value="TAT_signal"/>
</dbReference>
<name>A0ABT0S803_9SPHN</name>
<dbReference type="Pfam" id="PF01641">
    <property type="entry name" value="SelR"/>
    <property type="match status" value="1"/>
</dbReference>
<dbReference type="NCBIfam" id="TIGR00357">
    <property type="entry name" value="peptide-methionine (R)-S-oxide reductase MsrB"/>
    <property type="match status" value="1"/>
</dbReference>
<dbReference type="InterPro" id="IPR002579">
    <property type="entry name" value="Met_Sox_Rdtase_MsrB_dom"/>
</dbReference>
<evidence type="ECO:0000259" key="4">
    <source>
        <dbReference type="PROSITE" id="PS51790"/>
    </source>
</evidence>
<dbReference type="PROSITE" id="PS51318">
    <property type="entry name" value="TAT"/>
    <property type="match status" value="1"/>
</dbReference>
<keyword evidence="6" id="KW-1185">Reference proteome</keyword>
<dbReference type="GO" id="GO:0033743">
    <property type="term" value="F:peptide-methionine (R)-S-oxide reductase activity"/>
    <property type="evidence" value="ECO:0007669"/>
    <property type="project" value="UniProtKB-EC"/>
</dbReference>
<dbReference type="PANTHER" id="PTHR10173">
    <property type="entry name" value="METHIONINE SULFOXIDE REDUCTASE"/>
    <property type="match status" value="1"/>
</dbReference>
<evidence type="ECO:0000256" key="3">
    <source>
        <dbReference type="ARBA" id="ARBA00048488"/>
    </source>
</evidence>
<gene>
    <name evidence="5" type="primary">msrB</name>
    <name evidence="5" type="ORF">LZ518_05110</name>
</gene>
<dbReference type="PANTHER" id="PTHR10173:SF57">
    <property type="entry name" value="PEPTIDE-METHIONINE (R)-S-OXIDE REDUCTASE"/>
    <property type="match status" value="1"/>
</dbReference>
<evidence type="ECO:0000256" key="1">
    <source>
        <dbReference type="ARBA" id="ARBA00012499"/>
    </source>
</evidence>
<organism evidence="5 6">
    <name type="scientific">Sphingomonas brevis</name>
    <dbReference type="NCBI Taxonomy" id="2908206"/>
    <lineage>
        <taxon>Bacteria</taxon>
        <taxon>Pseudomonadati</taxon>
        <taxon>Pseudomonadota</taxon>
        <taxon>Alphaproteobacteria</taxon>
        <taxon>Sphingomonadales</taxon>
        <taxon>Sphingomonadaceae</taxon>
        <taxon>Sphingomonas</taxon>
    </lineage>
</organism>
<dbReference type="InterPro" id="IPR028427">
    <property type="entry name" value="Met_Sox_Rdtase_MsrB"/>
</dbReference>
<comment type="catalytic activity">
    <reaction evidence="3">
        <text>L-methionyl-[protein] + [thioredoxin]-disulfide + H2O = L-methionyl-(R)-S-oxide-[protein] + [thioredoxin]-dithiol</text>
        <dbReference type="Rhea" id="RHEA:24164"/>
        <dbReference type="Rhea" id="RHEA-COMP:10698"/>
        <dbReference type="Rhea" id="RHEA-COMP:10700"/>
        <dbReference type="Rhea" id="RHEA-COMP:12313"/>
        <dbReference type="Rhea" id="RHEA-COMP:12314"/>
        <dbReference type="ChEBI" id="CHEBI:15377"/>
        <dbReference type="ChEBI" id="CHEBI:16044"/>
        <dbReference type="ChEBI" id="CHEBI:29950"/>
        <dbReference type="ChEBI" id="CHEBI:45764"/>
        <dbReference type="ChEBI" id="CHEBI:50058"/>
        <dbReference type="EC" id="1.8.4.12"/>
    </reaction>
</comment>
<dbReference type="EMBL" id="JAMGBB010000001">
    <property type="protein sequence ID" value="MCL6740509.1"/>
    <property type="molecule type" value="Genomic_DNA"/>
</dbReference>
<evidence type="ECO:0000256" key="2">
    <source>
        <dbReference type="ARBA" id="ARBA00023002"/>
    </source>
</evidence>
<dbReference type="Gene3D" id="2.170.150.20">
    <property type="entry name" value="Peptide methionine sulfoxide reductase"/>
    <property type="match status" value="1"/>
</dbReference>
<dbReference type="EC" id="1.8.4.12" evidence="1"/>
<reference evidence="5" key="1">
    <citation type="submission" date="2022-05" db="EMBL/GenBank/DDBJ databases">
        <authorList>
            <person name="Jo J.-H."/>
            <person name="Im W.-T."/>
        </authorList>
    </citation>
    <scope>NUCLEOTIDE SEQUENCE</scope>
    <source>
        <strain evidence="5">RB56-2</strain>
    </source>
</reference>
<feature type="domain" description="MsrB" evidence="4">
    <location>
        <begin position="42"/>
        <end position="163"/>
    </location>
</feature>
<accession>A0ABT0S803</accession>
<dbReference type="InterPro" id="IPR011057">
    <property type="entry name" value="Mss4-like_sf"/>
</dbReference>
<protein>
    <recommendedName>
        <fullName evidence="1">peptide-methionine (R)-S-oxide reductase</fullName>
        <ecNumber evidence="1">1.8.4.12</ecNumber>
    </recommendedName>
</protein>
<evidence type="ECO:0000313" key="6">
    <source>
        <dbReference type="Proteomes" id="UP001165383"/>
    </source>
</evidence>
<sequence>MDNDRRLFLGLVGTTAVAGPLAYSFGSGSPAEAASFEVQHSPADWQRRLGPARFGILREEGTERPFTSPLLDEHRKGLFACAGCALPLFSSAAKFDSGTGWPSFWKALPNSVAYRRDSTLGMVRTEEHCRRCGGHLGHVFDDGPPPTGKRHCINGLSLTFKPA</sequence>
<dbReference type="SUPFAM" id="SSF51316">
    <property type="entry name" value="Mss4-like"/>
    <property type="match status" value="1"/>
</dbReference>